<keyword evidence="1" id="KW-0539">Nucleus</keyword>
<feature type="compositionally biased region" description="Low complexity" evidence="2">
    <location>
        <begin position="339"/>
        <end position="353"/>
    </location>
</feature>
<evidence type="ECO:0000313" key="4">
    <source>
        <dbReference type="EMBL" id="KAK9811303.1"/>
    </source>
</evidence>
<dbReference type="InterPro" id="IPR035441">
    <property type="entry name" value="TFIIS/LEDGF_dom_sf"/>
</dbReference>
<gene>
    <name evidence="4" type="ORF">WJX72_001444</name>
</gene>
<dbReference type="InterPro" id="IPR017923">
    <property type="entry name" value="TFIIS_N"/>
</dbReference>
<dbReference type="Proteomes" id="UP001489004">
    <property type="component" value="Unassembled WGS sequence"/>
</dbReference>
<sequence length="656" mass="68685">MDDNEAGMDRGVLVPVFLHPHTVALEEQFFQGNSMLHCRVHHVQPPSLRGLRSAIIKPNNTSEADIPLQPDCFAPELEPASPAERPEPSALHMALLHCYLPQAQEVVDEEEMEHLQRVAASMPRGGVDIPVRSVPSLATFINPAHHQLPARAPVTEDNQETGTSRPAHDARAALQAYLEGASSDESHSPPPGLRRLWDQLPPLELQGGQQPSPAVDLSFWNASPQPDMLDIRRYSTAPTPDPYAFPDEETLQPPPGATPRSRVPHSHPAGLPSSPDGRAGGYAGPSGQRIRQPGEAAAMPAAPSGATPPGHMFLADAHAAYAAGFLRSSPARGAREGAAEAPAVGSKRPAAPAEPAPGDEGLNGGLHEQGAQGGGAMQTRYKRARVAAPETPEATELEELKHNLRHVMGAGDVQSALLVLAYLGKLRMTYSLLASSQIAAAVNPLVQHPHEPLAVTAKYLVQQWTALVRQTAQGAAADPTALQAIAEEAGEARAAGRQVLGEMLLEVEAGGGDGAAYLAAVAELEGAPAADAAAAGCSGPAHAGQAPGGFAAGPSQEPPASSEPAGEEGRGGGRGAGGGQGQGRAPGRKSPGWTEDEQALYVDTLRNAGRSMSALKAIFPHRSEETIRNFYSNHRVKLLLDQAVLESGAASTRWER</sequence>
<dbReference type="PROSITE" id="PS51319">
    <property type="entry name" value="TFIIS_N"/>
    <property type="match status" value="1"/>
</dbReference>
<comment type="caution">
    <text evidence="4">The sequence shown here is derived from an EMBL/GenBank/DDBJ whole genome shotgun (WGS) entry which is preliminary data.</text>
</comment>
<dbReference type="Gene3D" id="1.20.930.10">
    <property type="entry name" value="Conserved domain common to transcription factors TFIIS, elongin A, CRSP70"/>
    <property type="match status" value="1"/>
</dbReference>
<evidence type="ECO:0000256" key="1">
    <source>
        <dbReference type="PROSITE-ProRule" id="PRU00649"/>
    </source>
</evidence>
<dbReference type="Gene3D" id="1.20.58.1880">
    <property type="match status" value="1"/>
</dbReference>
<feature type="region of interest" description="Disordered" evidence="2">
    <location>
        <begin position="144"/>
        <end position="167"/>
    </location>
</feature>
<dbReference type="EMBL" id="JALJOR010000009">
    <property type="protein sequence ID" value="KAK9811303.1"/>
    <property type="molecule type" value="Genomic_DNA"/>
</dbReference>
<evidence type="ECO:0000313" key="5">
    <source>
        <dbReference type="Proteomes" id="UP001489004"/>
    </source>
</evidence>
<feature type="region of interest" description="Disordered" evidence="2">
    <location>
        <begin position="333"/>
        <end position="380"/>
    </location>
</feature>
<protein>
    <recommendedName>
        <fullName evidence="3">TFIIS N-terminal domain-containing protein</fullName>
    </recommendedName>
</protein>
<comment type="subcellular location">
    <subcellularLocation>
        <location evidence="1">Nucleus</location>
    </subcellularLocation>
</comment>
<feature type="compositionally biased region" description="Low complexity" evidence="2">
    <location>
        <begin position="552"/>
        <end position="564"/>
    </location>
</feature>
<dbReference type="AlphaFoldDB" id="A0AAW1PRQ0"/>
<feature type="domain" description="TFIIS N-terminal" evidence="3">
    <location>
        <begin position="398"/>
        <end position="471"/>
    </location>
</feature>
<feature type="compositionally biased region" description="Low complexity" evidence="2">
    <location>
        <begin position="293"/>
        <end position="305"/>
    </location>
</feature>
<dbReference type="SUPFAM" id="SSF47676">
    <property type="entry name" value="Conserved domain common to transcription factors TFIIS, elongin A, CRSP70"/>
    <property type="match status" value="1"/>
</dbReference>
<keyword evidence="5" id="KW-1185">Reference proteome</keyword>
<feature type="compositionally biased region" description="Gly residues" evidence="2">
    <location>
        <begin position="572"/>
        <end position="584"/>
    </location>
</feature>
<name>A0AAW1PRQ0_9CHLO</name>
<evidence type="ECO:0000259" key="3">
    <source>
        <dbReference type="PROSITE" id="PS51319"/>
    </source>
</evidence>
<reference evidence="4 5" key="1">
    <citation type="journal article" date="2024" name="Nat. Commun.">
        <title>Phylogenomics reveals the evolutionary origins of lichenization in chlorophyte algae.</title>
        <authorList>
            <person name="Puginier C."/>
            <person name="Libourel C."/>
            <person name="Otte J."/>
            <person name="Skaloud P."/>
            <person name="Haon M."/>
            <person name="Grisel S."/>
            <person name="Petersen M."/>
            <person name="Berrin J.G."/>
            <person name="Delaux P.M."/>
            <person name="Dal Grande F."/>
            <person name="Keller J."/>
        </authorList>
    </citation>
    <scope>NUCLEOTIDE SEQUENCE [LARGE SCALE GENOMIC DNA]</scope>
    <source>
        <strain evidence="4 5">SAG 2043</strain>
    </source>
</reference>
<feature type="region of interest" description="Disordered" evidence="2">
    <location>
        <begin position="533"/>
        <end position="595"/>
    </location>
</feature>
<feature type="compositionally biased region" description="Low complexity" evidence="2">
    <location>
        <begin position="533"/>
        <end position="545"/>
    </location>
</feature>
<feature type="region of interest" description="Disordered" evidence="2">
    <location>
        <begin position="231"/>
        <end position="305"/>
    </location>
</feature>
<dbReference type="GO" id="GO:0005634">
    <property type="term" value="C:nucleus"/>
    <property type="evidence" value="ECO:0007669"/>
    <property type="project" value="UniProtKB-SubCell"/>
</dbReference>
<proteinExistence type="predicted"/>
<dbReference type="Pfam" id="PF08711">
    <property type="entry name" value="Med26"/>
    <property type="match status" value="1"/>
</dbReference>
<evidence type="ECO:0000256" key="2">
    <source>
        <dbReference type="SAM" id="MobiDB-lite"/>
    </source>
</evidence>
<organism evidence="4 5">
    <name type="scientific">[Myrmecia] bisecta</name>
    <dbReference type="NCBI Taxonomy" id="41462"/>
    <lineage>
        <taxon>Eukaryota</taxon>
        <taxon>Viridiplantae</taxon>
        <taxon>Chlorophyta</taxon>
        <taxon>core chlorophytes</taxon>
        <taxon>Trebouxiophyceae</taxon>
        <taxon>Trebouxiales</taxon>
        <taxon>Trebouxiaceae</taxon>
        <taxon>Myrmecia</taxon>
    </lineage>
</organism>
<accession>A0AAW1PRQ0</accession>